<dbReference type="AlphaFoldDB" id="J3NG04"/>
<dbReference type="HOGENOM" id="CLU_1030747_0_0_1"/>
<dbReference type="Proteomes" id="UP000006039">
    <property type="component" value="Unassembled WGS sequence"/>
</dbReference>
<evidence type="ECO:0000313" key="3">
    <source>
        <dbReference type="EnsemblFungi" id="EJT80194"/>
    </source>
</evidence>
<dbReference type="GeneID" id="20340655"/>
<keyword evidence="4" id="KW-1185">Reference proteome</keyword>
<proteinExistence type="predicted"/>
<dbReference type="EnsemblFungi" id="EJT80194">
    <property type="protein sequence ID" value="EJT80194"/>
    <property type="gene ID" value="GGTG_00197"/>
</dbReference>
<reference evidence="3" key="4">
    <citation type="journal article" date="2015" name="G3 (Bethesda)">
        <title>Genome sequences of three phytopathogenic species of the Magnaporthaceae family of fungi.</title>
        <authorList>
            <person name="Okagaki L.H."/>
            <person name="Nunes C.C."/>
            <person name="Sailsbery J."/>
            <person name="Clay B."/>
            <person name="Brown D."/>
            <person name="John T."/>
            <person name="Oh Y."/>
            <person name="Young N."/>
            <person name="Fitzgerald M."/>
            <person name="Haas B.J."/>
            <person name="Zeng Q."/>
            <person name="Young S."/>
            <person name="Adiconis X."/>
            <person name="Fan L."/>
            <person name="Levin J.Z."/>
            <person name="Mitchell T.K."/>
            <person name="Okubara P.A."/>
            <person name="Farman M.L."/>
            <person name="Kohn L.M."/>
            <person name="Birren B."/>
            <person name="Ma L.-J."/>
            <person name="Dean R.A."/>
        </authorList>
    </citation>
    <scope>NUCLEOTIDE SEQUENCE</scope>
    <source>
        <strain evidence="3">R3-111a-1</strain>
    </source>
</reference>
<organism evidence="2">
    <name type="scientific">Gaeumannomyces tritici (strain R3-111a-1)</name>
    <name type="common">Wheat and barley take-all root rot fungus</name>
    <name type="synonym">Gaeumannomyces graminis var. tritici</name>
    <dbReference type="NCBI Taxonomy" id="644352"/>
    <lineage>
        <taxon>Eukaryota</taxon>
        <taxon>Fungi</taxon>
        <taxon>Dikarya</taxon>
        <taxon>Ascomycota</taxon>
        <taxon>Pezizomycotina</taxon>
        <taxon>Sordariomycetes</taxon>
        <taxon>Sordariomycetidae</taxon>
        <taxon>Magnaporthales</taxon>
        <taxon>Magnaporthaceae</taxon>
        <taxon>Gaeumannomyces</taxon>
    </lineage>
</organism>
<sequence>MRTATLSFLIAPLLLLGSEVALAAPPPAQTHQGGRRGALLAPRPRAHVAVSGPAVHVGDRAADVVGILASDLRLLCANSRQRCDEQLLTLTWVPQRPAASGGGGGDGLALKELKVWYSGAWTEFSIFSGLVELIGQTFNATAFGGAAGNSNCWVQSYRADDGSAAETEMCETGQYLHAQYDADPDVEAQRAREGKRPSNYLRVGLGYSQGALGRSGEVGCDWKGAQGGALDGGIESFKKILRTAGISRPNRVESECCQERDRCIKMPLPL</sequence>
<dbReference type="RefSeq" id="XP_009216203.1">
    <property type="nucleotide sequence ID" value="XM_009217939.1"/>
</dbReference>
<accession>J3NG04</accession>
<reference evidence="2" key="3">
    <citation type="submission" date="2010-09" db="EMBL/GenBank/DDBJ databases">
        <title>Annotation of Gaeumannomyces graminis var. tritici R3-111a-1.</title>
        <authorList>
            <consortium name="The Broad Institute Genome Sequencing Platform"/>
            <person name="Ma L.-J."/>
            <person name="Dead R."/>
            <person name="Young S.K."/>
            <person name="Zeng Q."/>
            <person name="Gargeya S."/>
            <person name="Fitzgerald M."/>
            <person name="Haas B."/>
            <person name="Abouelleil A."/>
            <person name="Alvarado L."/>
            <person name="Arachchi H.M."/>
            <person name="Berlin A."/>
            <person name="Brown A."/>
            <person name="Chapman S.B."/>
            <person name="Chen Z."/>
            <person name="Dunbar C."/>
            <person name="Freedman E."/>
            <person name="Gearin G."/>
            <person name="Gellesch M."/>
            <person name="Goldberg J."/>
            <person name="Griggs A."/>
            <person name="Gujja S."/>
            <person name="Heiman D."/>
            <person name="Howarth C."/>
            <person name="Larson L."/>
            <person name="Lui A."/>
            <person name="MacDonald P.J.P."/>
            <person name="Mehta T."/>
            <person name="Montmayeur A."/>
            <person name="Murphy C."/>
            <person name="Neiman D."/>
            <person name="Pearson M."/>
            <person name="Priest M."/>
            <person name="Roberts A."/>
            <person name="Saif S."/>
            <person name="Shea T."/>
            <person name="Shenoy N."/>
            <person name="Sisk P."/>
            <person name="Stolte C."/>
            <person name="Sykes S."/>
            <person name="Yandava C."/>
            <person name="Wortman J."/>
            <person name="Nusbaum C."/>
            <person name="Birren B."/>
        </authorList>
    </citation>
    <scope>NUCLEOTIDE SEQUENCE</scope>
    <source>
        <strain evidence="2">R3-111a-1</strain>
    </source>
</reference>
<reference evidence="4" key="1">
    <citation type="submission" date="2010-07" db="EMBL/GenBank/DDBJ databases">
        <title>The genome sequence of Gaeumannomyces graminis var. tritici strain R3-111a-1.</title>
        <authorList>
            <consortium name="The Broad Institute Genome Sequencing Platform"/>
            <person name="Ma L.-J."/>
            <person name="Dead R."/>
            <person name="Young S."/>
            <person name="Zeng Q."/>
            <person name="Koehrsen M."/>
            <person name="Alvarado L."/>
            <person name="Berlin A."/>
            <person name="Chapman S.B."/>
            <person name="Chen Z."/>
            <person name="Freedman E."/>
            <person name="Gellesch M."/>
            <person name="Goldberg J."/>
            <person name="Griggs A."/>
            <person name="Gujja S."/>
            <person name="Heilman E.R."/>
            <person name="Heiman D."/>
            <person name="Hepburn T."/>
            <person name="Howarth C."/>
            <person name="Jen D."/>
            <person name="Larson L."/>
            <person name="Mehta T."/>
            <person name="Neiman D."/>
            <person name="Pearson M."/>
            <person name="Roberts A."/>
            <person name="Saif S."/>
            <person name="Shea T."/>
            <person name="Shenoy N."/>
            <person name="Sisk P."/>
            <person name="Stolte C."/>
            <person name="Sykes S."/>
            <person name="Walk T."/>
            <person name="White J."/>
            <person name="Yandava C."/>
            <person name="Haas B."/>
            <person name="Nusbaum C."/>
            <person name="Birren B."/>
        </authorList>
    </citation>
    <scope>NUCLEOTIDE SEQUENCE [LARGE SCALE GENOMIC DNA]</scope>
    <source>
        <strain evidence="4">R3-111a-1</strain>
    </source>
</reference>
<protein>
    <submittedName>
        <fullName evidence="2 3">Uncharacterized protein</fullName>
    </submittedName>
</protein>
<gene>
    <name evidence="3" type="primary">20340655</name>
    <name evidence="2" type="ORF">GGTG_00197</name>
</gene>
<evidence type="ECO:0000313" key="4">
    <source>
        <dbReference type="Proteomes" id="UP000006039"/>
    </source>
</evidence>
<evidence type="ECO:0000313" key="2">
    <source>
        <dbReference type="EMBL" id="EJT80194.1"/>
    </source>
</evidence>
<reference evidence="2" key="2">
    <citation type="submission" date="2010-07" db="EMBL/GenBank/DDBJ databases">
        <authorList>
            <consortium name="The Broad Institute Genome Sequencing Platform"/>
            <consortium name="Broad Institute Genome Sequencing Center for Infectious Disease"/>
            <person name="Ma L.-J."/>
            <person name="Dead R."/>
            <person name="Young S."/>
            <person name="Zeng Q."/>
            <person name="Koehrsen M."/>
            <person name="Alvarado L."/>
            <person name="Berlin A."/>
            <person name="Chapman S.B."/>
            <person name="Chen Z."/>
            <person name="Freedman E."/>
            <person name="Gellesch M."/>
            <person name="Goldberg J."/>
            <person name="Griggs A."/>
            <person name="Gujja S."/>
            <person name="Heilman E.R."/>
            <person name="Heiman D."/>
            <person name="Hepburn T."/>
            <person name="Howarth C."/>
            <person name="Jen D."/>
            <person name="Larson L."/>
            <person name="Mehta T."/>
            <person name="Neiman D."/>
            <person name="Pearson M."/>
            <person name="Roberts A."/>
            <person name="Saif S."/>
            <person name="Shea T."/>
            <person name="Shenoy N."/>
            <person name="Sisk P."/>
            <person name="Stolte C."/>
            <person name="Sykes S."/>
            <person name="Walk T."/>
            <person name="White J."/>
            <person name="Yandava C."/>
            <person name="Haas B."/>
            <person name="Nusbaum C."/>
            <person name="Birren B."/>
        </authorList>
    </citation>
    <scope>NUCLEOTIDE SEQUENCE</scope>
    <source>
        <strain evidence="2">R3-111a-1</strain>
    </source>
</reference>
<feature type="chain" id="PRO_5015094066" evidence="1">
    <location>
        <begin position="24"/>
        <end position="270"/>
    </location>
</feature>
<feature type="signal peptide" evidence="1">
    <location>
        <begin position="1"/>
        <end position="23"/>
    </location>
</feature>
<dbReference type="VEuPathDB" id="FungiDB:GGTG_00197"/>
<reference evidence="3" key="5">
    <citation type="submission" date="2018-04" db="UniProtKB">
        <authorList>
            <consortium name="EnsemblFungi"/>
        </authorList>
    </citation>
    <scope>IDENTIFICATION</scope>
    <source>
        <strain evidence="3">R3-111a-1</strain>
    </source>
</reference>
<dbReference type="EMBL" id="GL385395">
    <property type="protein sequence ID" value="EJT80194.1"/>
    <property type="molecule type" value="Genomic_DNA"/>
</dbReference>
<keyword evidence="1" id="KW-0732">Signal</keyword>
<name>J3NG04_GAET3</name>
<evidence type="ECO:0000256" key="1">
    <source>
        <dbReference type="SAM" id="SignalP"/>
    </source>
</evidence>